<evidence type="ECO:0000259" key="6">
    <source>
        <dbReference type="Pfam" id="PF01694"/>
    </source>
</evidence>
<evidence type="ECO:0000256" key="3">
    <source>
        <dbReference type="ARBA" id="ARBA00022989"/>
    </source>
</evidence>
<comment type="caution">
    <text evidence="7">The sequence shown here is derived from an EMBL/GenBank/DDBJ whole genome shotgun (WGS) entry which is preliminary data.</text>
</comment>
<feature type="domain" description="Peptidase S54 rhomboid" evidence="6">
    <location>
        <begin position="54"/>
        <end position="198"/>
    </location>
</feature>
<feature type="transmembrane region" description="Helical" evidence="5">
    <location>
        <begin position="120"/>
        <end position="140"/>
    </location>
</feature>
<dbReference type="EMBL" id="JAOVZO020000020">
    <property type="protein sequence ID" value="MDC8015690.1"/>
    <property type="molecule type" value="Genomic_DNA"/>
</dbReference>
<dbReference type="Gene3D" id="1.20.1540.10">
    <property type="entry name" value="Rhomboid-like"/>
    <property type="match status" value="1"/>
</dbReference>
<keyword evidence="7" id="KW-0378">Hydrolase</keyword>
<dbReference type="GO" id="GO:0006508">
    <property type="term" value="P:proteolysis"/>
    <property type="evidence" value="ECO:0007669"/>
    <property type="project" value="UniProtKB-KW"/>
</dbReference>
<evidence type="ECO:0000256" key="4">
    <source>
        <dbReference type="ARBA" id="ARBA00023136"/>
    </source>
</evidence>
<keyword evidence="7" id="KW-0645">Protease</keyword>
<comment type="subcellular location">
    <subcellularLocation>
        <location evidence="1">Membrane</location>
        <topology evidence="1">Multi-pass membrane protein</topology>
    </subcellularLocation>
</comment>
<feature type="transmembrane region" description="Helical" evidence="5">
    <location>
        <begin position="7"/>
        <end position="38"/>
    </location>
</feature>
<keyword evidence="8" id="KW-1185">Reference proteome</keyword>
<gene>
    <name evidence="7" type="ORF">OD750_024450</name>
</gene>
<dbReference type="InterPro" id="IPR035952">
    <property type="entry name" value="Rhomboid-like_sf"/>
</dbReference>
<feature type="transmembrane region" description="Helical" evidence="5">
    <location>
        <begin position="58"/>
        <end position="82"/>
    </location>
</feature>
<dbReference type="AlphaFoldDB" id="A0A9X4BIW1"/>
<keyword evidence="2 5" id="KW-0812">Transmembrane</keyword>
<proteinExistence type="predicted"/>
<evidence type="ECO:0000313" key="8">
    <source>
        <dbReference type="Proteomes" id="UP001139971"/>
    </source>
</evidence>
<keyword evidence="4 5" id="KW-0472">Membrane</keyword>
<evidence type="ECO:0000256" key="5">
    <source>
        <dbReference type="SAM" id="Phobius"/>
    </source>
</evidence>
<dbReference type="SUPFAM" id="SSF144091">
    <property type="entry name" value="Rhomboid-like"/>
    <property type="match status" value="1"/>
</dbReference>
<reference evidence="7" key="1">
    <citation type="submission" date="2023-02" db="EMBL/GenBank/DDBJ databases">
        <title>Tahibacter soli sp. nov. isolated from soil.</title>
        <authorList>
            <person name="Baek J.H."/>
            <person name="Lee J.K."/>
            <person name="Choi D.G."/>
            <person name="Jeon C.O."/>
        </authorList>
    </citation>
    <scope>NUCLEOTIDE SEQUENCE</scope>
    <source>
        <strain evidence="7">BL</strain>
    </source>
</reference>
<accession>A0A9X4BIW1</accession>
<name>A0A9X4BIW1_9GAMM</name>
<dbReference type="Proteomes" id="UP001139971">
    <property type="component" value="Unassembled WGS sequence"/>
</dbReference>
<dbReference type="InterPro" id="IPR022764">
    <property type="entry name" value="Peptidase_S54_rhomboid_dom"/>
</dbReference>
<dbReference type="PANTHER" id="PTHR43731:SF34">
    <property type="entry name" value="PEPTIDASE S54 RHOMBOID DOMAIN-CONTAINING PROTEIN"/>
    <property type="match status" value="1"/>
</dbReference>
<sequence length="219" mass="23938">MNLPPVTLWLVIANLAIYLLQQLFDAFLTLHFALWPFGERLVRDASDVYTVGFEPFQLVTYGFMHADIAHIALNMLGLVSFGPIVENILGTRRFAIYWFVCLVVAGLAQIAVVAFGGGDFYPTVGASGAVYGLLAAGAMLFPREPLYLMFLPMPIQARTLALVMGGAELFHGVFGTLAGVAHFAHLGGMAGGVALIAYWRIGAQTPRPPRRRPSNRDRW</sequence>
<protein>
    <submittedName>
        <fullName evidence="7">Rhomboid family intramembrane serine protease</fullName>
    </submittedName>
</protein>
<dbReference type="GO" id="GO:0016020">
    <property type="term" value="C:membrane"/>
    <property type="evidence" value="ECO:0007669"/>
    <property type="project" value="UniProtKB-SubCell"/>
</dbReference>
<feature type="transmembrane region" description="Helical" evidence="5">
    <location>
        <begin position="183"/>
        <end position="201"/>
    </location>
</feature>
<dbReference type="GO" id="GO:0004252">
    <property type="term" value="F:serine-type endopeptidase activity"/>
    <property type="evidence" value="ECO:0007669"/>
    <property type="project" value="InterPro"/>
</dbReference>
<feature type="transmembrane region" description="Helical" evidence="5">
    <location>
        <begin position="94"/>
        <end position="114"/>
    </location>
</feature>
<dbReference type="Pfam" id="PF01694">
    <property type="entry name" value="Rhomboid"/>
    <property type="match status" value="1"/>
</dbReference>
<dbReference type="PANTHER" id="PTHR43731">
    <property type="entry name" value="RHOMBOID PROTEASE"/>
    <property type="match status" value="1"/>
</dbReference>
<organism evidence="7 8">
    <name type="scientific">Tahibacter soli</name>
    <dbReference type="NCBI Taxonomy" id="2983605"/>
    <lineage>
        <taxon>Bacteria</taxon>
        <taxon>Pseudomonadati</taxon>
        <taxon>Pseudomonadota</taxon>
        <taxon>Gammaproteobacteria</taxon>
        <taxon>Lysobacterales</taxon>
        <taxon>Rhodanobacteraceae</taxon>
        <taxon>Tahibacter</taxon>
    </lineage>
</organism>
<dbReference type="RefSeq" id="WP_263541241.1">
    <property type="nucleotide sequence ID" value="NZ_JAOVZO020000020.1"/>
</dbReference>
<keyword evidence="3 5" id="KW-1133">Transmembrane helix</keyword>
<dbReference type="InterPro" id="IPR050925">
    <property type="entry name" value="Rhomboid_protease_S54"/>
</dbReference>
<evidence type="ECO:0000256" key="2">
    <source>
        <dbReference type="ARBA" id="ARBA00022692"/>
    </source>
</evidence>
<evidence type="ECO:0000256" key="1">
    <source>
        <dbReference type="ARBA" id="ARBA00004141"/>
    </source>
</evidence>
<evidence type="ECO:0000313" key="7">
    <source>
        <dbReference type="EMBL" id="MDC8015690.1"/>
    </source>
</evidence>